<dbReference type="AlphaFoldDB" id="A0A6B0UD15"/>
<accession>A0A6B0UD15</accession>
<sequence length="103" mass="12022">MHIPGLQYLLLYVVDWTAIVRACTSPITPTKERLAFQNKHNHGCRSHKRARTPPALVILRCQKGWFTRTTYRRLQAAVLRELVWPQRFAWVPVWKPSVCLSNA</sequence>
<protein>
    <submittedName>
        <fullName evidence="2">Putative secreted protein</fullName>
    </submittedName>
</protein>
<proteinExistence type="predicted"/>
<evidence type="ECO:0000313" key="2">
    <source>
        <dbReference type="EMBL" id="MXU88741.1"/>
    </source>
</evidence>
<dbReference type="EMBL" id="GIFC01006658">
    <property type="protein sequence ID" value="MXU88741.1"/>
    <property type="molecule type" value="Transcribed_RNA"/>
</dbReference>
<organism evidence="2">
    <name type="scientific">Ixodes ricinus</name>
    <name type="common">Common tick</name>
    <name type="synonym">Acarus ricinus</name>
    <dbReference type="NCBI Taxonomy" id="34613"/>
    <lineage>
        <taxon>Eukaryota</taxon>
        <taxon>Metazoa</taxon>
        <taxon>Ecdysozoa</taxon>
        <taxon>Arthropoda</taxon>
        <taxon>Chelicerata</taxon>
        <taxon>Arachnida</taxon>
        <taxon>Acari</taxon>
        <taxon>Parasitiformes</taxon>
        <taxon>Ixodida</taxon>
        <taxon>Ixodoidea</taxon>
        <taxon>Ixodidae</taxon>
        <taxon>Ixodinae</taxon>
        <taxon>Ixodes</taxon>
    </lineage>
</organism>
<reference evidence="2" key="1">
    <citation type="submission" date="2019-12" db="EMBL/GenBank/DDBJ databases">
        <title>An insight into the sialome of adult female Ixodes ricinus ticks feeding for 6 days.</title>
        <authorList>
            <person name="Perner J."/>
            <person name="Ribeiro J.M.C."/>
        </authorList>
    </citation>
    <scope>NUCLEOTIDE SEQUENCE</scope>
    <source>
        <strain evidence="2">Semi-engorged</strain>
        <tissue evidence="2">Salivary glands</tissue>
    </source>
</reference>
<evidence type="ECO:0000256" key="1">
    <source>
        <dbReference type="SAM" id="SignalP"/>
    </source>
</evidence>
<feature type="signal peptide" evidence="1">
    <location>
        <begin position="1"/>
        <end position="22"/>
    </location>
</feature>
<feature type="chain" id="PRO_5025395984" evidence="1">
    <location>
        <begin position="23"/>
        <end position="103"/>
    </location>
</feature>
<keyword evidence="1" id="KW-0732">Signal</keyword>
<name>A0A6B0UD15_IXORI</name>